<proteinExistence type="predicted"/>
<dbReference type="Pfam" id="PF17849">
    <property type="entry name" value="OB_Dis3"/>
    <property type="match status" value="1"/>
</dbReference>
<dbReference type="InterPro" id="IPR001900">
    <property type="entry name" value="RNase_II/R"/>
</dbReference>
<protein>
    <recommendedName>
        <fullName evidence="1">RNB domain-containing protein</fullName>
    </recommendedName>
</protein>
<dbReference type="AlphaFoldDB" id="A0A6C0DUN1"/>
<dbReference type="PANTHER" id="PTHR23355:SF9">
    <property type="entry name" value="DIS3-LIKE EXONUCLEASE 2"/>
    <property type="match status" value="1"/>
</dbReference>
<dbReference type="GO" id="GO:0003723">
    <property type="term" value="F:RNA binding"/>
    <property type="evidence" value="ECO:0007669"/>
    <property type="project" value="InterPro"/>
</dbReference>
<evidence type="ECO:0000259" key="1">
    <source>
        <dbReference type="SMART" id="SM00955"/>
    </source>
</evidence>
<dbReference type="SUPFAM" id="SSF50249">
    <property type="entry name" value="Nucleic acid-binding proteins"/>
    <property type="match status" value="1"/>
</dbReference>
<dbReference type="GO" id="GO:0004540">
    <property type="term" value="F:RNA nuclease activity"/>
    <property type="evidence" value="ECO:0007669"/>
    <property type="project" value="InterPro"/>
</dbReference>
<evidence type="ECO:0000313" key="2">
    <source>
        <dbReference type="EMBL" id="QHT20222.1"/>
    </source>
</evidence>
<sequence length="563" mass="64664">MNNAQKILSSVLGTEQFQEKPVGIQGILQTKDYNEFIILSDTGNELYRFTGAKLANKCLAGDHVNWADAKCQLELRDEHPLIVGTLELTNKSKYGLTTRGGTIYLFTPYNKSYPHFIVGCSERDVSKNRIGLIKFDDWASSSTFPRGNLQQVLGGSGDFEAERQALIWQSSPWKYPKYPYNPISKENILRQKLNGYTFNIDPVGCKDVDDVLTFEELDGDNWKVTITISDVATYVEDGGLVDTYASLIGQTLYDIGGTVLRPMLPKEYSEEACSLIPGKESYGISLQFIWNGKEITNKEWFESVLKTDKSYSYEEFQETSSPYKKPLQEIASYLAREDVKCSHKWIEQCMLFYNKEAGRRLKESGMGILRKHSAPNFERLERYKAHIPELEKLAFSSAEYCLAEEAETKHYGLDSDTYAHASSPIRRYADLVNQRALKLLIRNLSERYIVPLAMYDMNYRAKLNKNFGRDMDFLNAIATGQTTFMGIIIDKTAVEEQHVKIKIYVPLWKRTISAKYKYAKENMVLSRDEKREIDVSEFREVEIKCAFNVNSRNWKERIIINIV</sequence>
<feature type="domain" description="RNB" evidence="1">
    <location>
        <begin position="190"/>
        <end position="443"/>
    </location>
</feature>
<dbReference type="Gene3D" id="2.40.50.700">
    <property type="match status" value="1"/>
</dbReference>
<dbReference type="GO" id="GO:0006402">
    <property type="term" value="P:mRNA catabolic process"/>
    <property type="evidence" value="ECO:0007669"/>
    <property type="project" value="TreeGrafter"/>
</dbReference>
<dbReference type="Pfam" id="PF00773">
    <property type="entry name" value="RNB"/>
    <property type="match status" value="2"/>
</dbReference>
<dbReference type="PANTHER" id="PTHR23355">
    <property type="entry name" value="RIBONUCLEASE"/>
    <property type="match status" value="1"/>
</dbReference>
<reference evidence="2" key="1">
    <citation type="journal article" date="2020" name="Nature">
        <title>Giant virus diversity and host interactions through global metagenomics.</title>
        <authorList>
            <person name="Schulz F."/>
            <person name="Roux S."/>
            <person name="Paez-Espino D."/>
            <person name="Jungbluth S."/>
            <person name="Walsh D.A."/>
            <person name="Denef V.J."/>
            <person name="McMahon K.D."/>
            <person name="Konstantinidis K.T."/>
            <person name="Eloe-Fadrosh E.A."/>
            <person name="Kyrpides N.C."/>
            <person name="Woyke T."/>
        </authorList>
    </citation>
    <scope>NUCLEOTIDE SEQUENCE</scope>
    <source>
        <strain evidence="2">GVMAG-M-3300023174-60</strain>
    </source>
</reference>
<dbReference type="SMART" id="SM00955">
    <property type="entry name" value="RNB"/>
    <property type="match status" value="1"/>
</dbReference>
<name>A0A6C0DUN1_9ZZZZ</name>
<organism evidence="2">
    <name type="scientific">viral metagenome</name>
    <dbReference type="NCBI Taxonomy" id="1070528"/>
    <lineage>
        <taxon>unclassified sequences</taxon>
        <taxon>metagenomes</taxon>
        <taxon>organismal metagenomes</taxon>
    </lineage>
</organism>
<accession>A0A6C0DUN1</accession>
<dbReference type="InterPro" id="IPR050180">
    <property type="entry name" value="RNR_Ribonuclease"/>
</dbReference>
<dbReference type="InterPro" id="IPR012340">
    <property type="entry name" value="NA-bd_OB-fold"/>
</dbReference>
<dbReference type="EMBL" id="MN739677">
    <property type="protein sequence ID" value="QHT20222.1"/>
    <property type="molecule type" value="Genomic_DNA"/>
</dbReference>
<dbReference type="InterPro" id="IPR041505">
    <property type="entry name" value="Dis3_CSD2"/>
</dbReference>